<feature type="compositionally biased region" description="Polar residues" evidence="2">
    <location>
        <begin position="398"/>
        <end position="414"/>
    </location>
</feature>
<feature type="compositionally biased region" description="Pro residues" evidence="2">
    <location>
        <begin position="18"/>
        <end position="30"/>
    </location>
</feature>
<feature type="region of interest" description="Disordered" evidence="2">
    <location>
        <begin position="1"/>
        <end position="138"/>
    </location>
</feature>
<dbReference type="EMBL" id="BPWL01000010">
    <property type="protein sequence ID" value="GJJ14732.1"/>
    <property type="molecule type" value="Genomic_DNA"/>
</dbReference>
<proteinExistence type="predicted"/>
<keyword evidence="4" id="KW-1185">Reference proteome</keyword>
<dbReference type="AlphaFoldDB" id="A0AAV5AJB0"/>
<reference evidence="3" key="1">
    <citation type="submission" date="2021-10" db="EMBL/GenBank/DDBJ databases">
        <title>De novo Genome Assembly of Clathrus columnatus (Basidiomycota, Fungi) Using Illumina and Nanopore Sequence Data.</title>
        <authorList>
            <person name="Ogiso-Tanaka E."/>
            <person name="Itagaki H."/>
            <person name="Hosoya T."/>
            <person name="Hosaka K."/>
        </authorList>
    </citation>
    <scope>NUCLEOTIDE SEQUENCE</scope>
    <source>
        <strain evidence="3">MO-923</strain>
    </source>
</reference>
<protein>
    <submittedName>
        <fullName evidence="3">Uncharacterized protein</fullName>
    </submittedName>
</protein>
<comment type="caution">
    <text evidence="3">The sequence shown here is derived from an EMBL/GenBank/DDBJ whole genome shotgun (WGS) entry which is preliminary data.</text>
</comment>
<feature type="compositionally biased region" description="Basic and acidic residues" evidence="2">
    <location>
        <begin position="129"/>
        <end position="138"/>
    </location>
</feature>
<organism evidence="3 4">
    <name type="scientific">Clathrus columnatus</name>
    <dbReference type="NCBI Taxonomy" id="1419009"/>
    <lineage>
        <taxon>Eukaryota</taxon>
        <taxon>Fungi</taxon>
        <taxon>Dikarya</taxon>
        <taxon>Basidiomycota</taxon>
        <taxon>Agaricomycotina</taxon>
        <taxon>Agaricomycetes</taxon>
        <taxon>Phallomycetidae</taxon>
        <taxon>Phallales</taxon>
        <taxon>Clathraceae</taxon>
        <taxon>Clathrus</taxon>
    </lineage>
</organism>
<feature type="compositionally biased region" description="Polar residues" evidence="2">
    <location>
        <begin position="36"/>
        <end position="48"/>
    </location>
</feature>
<feature type="region of interest" description="Disordered" evidence="2">
    <location>
        <begin position="715"/>
        <end position="786"/>
    </location>
</feature>
<feature type="compositionally biased region" description="Polar residues" evidence="2">
    <location>
        <begin position="744"/>
        <end position="757"/>
    </location>
</feature>
<evidence type="ECO:0000313" key="4">
    <source>
        <dbReference type="Proteomes" id="UP001050691"/>
    </source>
</evidence>
<feature type="compositionally biased region" description="Polar residues" evidence="2">
    <location>
        <begin position="78"/>
        <end position="118"/>
    </location>
</feature>
<keyword evidence="1" id="KW-0175">Coiled coil</keyword>
<feature type="compositionally biased region" description="Low complexity" evidence="2">
    <location>
        <begin position="593"/>
        <end position="610"/>
    </location>
</feature>
<evidence type="ECO:0000256" key="1">
    <source>
        <dbReference type="SAM" id="Coils"/>
    </source>
</evidence>
<feature type="region of interest" description="Disordered" evidence="2">
    <location>
        <begin position="583"/>
        <end position="641"/>
    </location>
</feature>
<feature type="compositionally biased region" description="Polar residues" evidence="2">
    <location>
        <begin position="1"/>
        <end position="13"/>
    </location>
</feature>
<feature type="compositionally biased region" description="Low complexity" evidence="2">
    <location>
        <begin position="773"/>
        <end position="783"/>
    </location>
</feature>
<name>A0AAV5AJB0_9AGAM</name>
<evidence type="ECO:0000313" key="3">
    <source>
        <dbReference type="EMBL" id="GJJ14732.1"/>
    </source>
</evidence>
<feature type="coiled-coil region" evidence="1">
    <location>
        <begin position="431"/>
        <end position="458"/>
    </location>
</feature>
<gene>
    <name evidence="3" type="ORF">Clacol_008999</name>
</gene>
<sequence>MSALDGSSPTFPQQKRVIPPPMPIDLPEPPAAQYDAFSSSPVSRSPLRNSIIIDPNTGTISEDGSAADIDNHDPWGQRTHNGMSHSPSPSITKFASSFAQKVGSLVSSASPHSQNVSLPTEAEIEADAEYQRERSRREAERILSLEARERKKVEERVLEMLGGSSDVRPRSQTLPPSPTPSNKEGGLTWWNAAKNRLTPGKEKDLTPAQQIIAETKAKEKDKRKSKDKDVFSDDTIRSTDPNRQALSLPPGARPPSAMVGGGASFVERPTPSTQKQVHPRTPSPARSSHEASLNFSLSDLTRVPGASPSLSTASSKDAPPLYAQFTPQGILDISGKTFDICSHKADSINLATLLTIARRFEKLERWSVNHVRALEDRMGDVEKWLVDKEKERQRDITKPTSDSSHEVQSPSRASPQVVREVTIERKTVEIDQEVKKEVNEMKEELGELRSRVSELGREMAKLGINESLSHPATPSEVSGFGIGRLGSPVFSSAGPSTPAMVKPKTQTVTSRHERDSPSSQSILQSETASIISSSTVMRTKLPYPTGDYTSPSPPNSPRGSVISTSAVSNLSRTRPMSNEIDVIPNQVSPNVGNSNAASPAQSAQQVSASPRARKRYTVALGQPLSSSPSPSPYNTPKDKERLPLNLLGDTKLDFGEDLFSEPQAVQLETAFISNLGHMQQNMKENDESQIILNDDDVGGIGGAQLRRQETIGKTPITLSRLSTPPPPSQVSTPSGVGLHRSPARASNSRLRAQSTYGTAVPSDIASSPAFSRSSTNLSTLSNTDNVERKLSLKSRTRSIDRFNLRDPGTPVGGSNFIDPLAVRKKATTANRMSVPVPAPGQRGRVADLRAFFDPEKQ</sequence>
<dbReference type="Proteomes" id="UP001050691">
    <property type="component" value="Unassembled WGS sequence"/>
</dbReference>
<evidence type="ECO:0000256" key="2">
    <source>
        <dbReference type="SAM" id="MobiDB-lite"/>
    </source>
</evidence>
<feature type="region of interest" description="Disordered" evidence="2">
    <location>
        <begin position="491"/>
        <end position="562"/>
    </location>
</feature>
<feature type="region of interest" description="Disordered" evidence="2">
    <location>
        <begin position="160"/>
        <end position="291"/>
    </location>
</feature>
<accession>A0AAV5AJB0</accession>
<feature type="compositionally biased region" description="Basic and acidic residues" evidence="2">
    <location>
        <begin position="215"/>
        <end position="237"/>
    </location>
</feature>
<feature type="region of interest" description="Disordered" evidence="2">
    <location>
        <begin position="390"/>
        <end position="417"/>
    </location>
</feature>
<feature type="compositionally biased region" description="Polar residues" evidence="2">
    <location>
        <begin position="517"/>
        <end position="537"/>
    </location>
</feature>